<dbReference type="GO" id="GO:0050661">
    <property type="term" value="F:NADP binding"/>
    <property type="evidence" value="ECO:0007669"/>
    <property type="project" value="InterPro"/>
</dbReference>
<keyword evidence="6 15" id="KW-0686">Riboflavin biosynthesis</keyword>
<comment type="cofactor">
    <cofactor evidence="15 18">
        <name>Zn(2+)</name>
        <dbReference type="ChEBI" id="CHEBI:29105"/>
    </cofactor>
    <text evidence="15 18">Binds 1 zinc ion.</text>
</comment>
<evidence type="ECO:0000256" key="9">
    <source>
        <dbReference type="ARBA" id="ARBA00022833"/>
    </source>
</evidence>
<feature type="binding site" evidence="17">
    <location>
        <position position="170"/>
    </location>
    <ligand>
        <name>NADP(+)</name>
        <dbReference type="ChEBI" id="CHEBI:58349"/>
    </ligand>
</feature>
<dbReference type="PANTHER" id="PTHR38011:SF7">
    <property type="entry name" value="2,5-DIAMINO-6-RIBOSYLAMINO-4(3H)-PYRIMIDINONE 5'-PHOSPHATE REDUCTASE"/>
    <property type="match status" value="1"/>
</dbReference>
<evidence type="ECO:0000256" key="2">
    <source>
        <dbReference type="ARBA" id="ARBA00004882"/>
    </source>
</evidence>
<dbReference type="InterPro" id="IPR002125">
    <property type="entry name" value="CMP_dCMP_dom"/>
</dbReference>
<feature type="binding site" evidence="17">
    <location>
        <position position="168"/>
    </location>
    <ligand>
        <name>substrate</name>
    </ligand>
</feature>
<evidence type="ECO:0000256" key="6">
    <source>
        <dbReference type="ARBA" id="ARBA00022619"/>
    </source>
</evidence>
<comment type="similarity">
    <text evidence="5 15">In the C-terminal section; belongs to the HTP reductase family.</text>
</comment>
<keyword evidence="11 15" id="KW-0560">Oxidoreductase</keyword>
<evidence type="ECO:0000313" key="21">
    <source>
        <dbReference type="Proteomes" id="UP000242310"/>
    </source>
</evidence>
<feature type="domain" description="CMP/dCMP-type deaminase" evidence="19">
    <location>
        <begin position="1"/>
        <end position="123"/>
    </location>
</feature>
<dbReference type="InterPro" id="IPR002734">
    <property type="entry name" value="RibDG_C"/>
</dbReference>
<accession>A0A2P8HW54</accession>
<evidence type="ECO:0000259" key="19">
    <source>
        <dbReference type="PROSITE" id="PS51747"/>
    </source>
</evidence>
<sequence>MNDETYMRQALDLAASAEGQTAPNPLVGAVVVKDGAVVGVGAHLAHGEAHAEVHALNMAGDKAAGATIYVTLEPCSHHGKTPPCADKVIEAGISRCVVAVQDPFSQVAGNGIQKLRDAGIEVTVGCLEGEARERNRAFFHYVRTGLPYITVKSAASLDGKTSTHTGESQWITSEAARTDGHRLRHTHQAIAAGIDTVIHDDPSLTTRLPAGGNSPIRVIVDTMLRTPLEAKMLHDDQAPVWIIAGPEAPQDKAASLQEAGARIFRLNESPASNLRKVMELLGEEKITSVLVEGGATLIGSFVTEQLVNEWVSYIAPMVIGGREATPQSKGKGMPALADVPAMEIQETTMLGPDVKITARKREE</sequence>
<dbReference type="Gene3D" id="3.40.140.10">
    <property type="entry name" value="Cytidine Deaminase, domain 2"/>
    <property type="match status" value="1"/>
</dbReference>
<dbReference type="SUPFAM" id="SSF53597">
    <property type="entry name" value="Dihydrofolate reductase-like"/>
    <property type="match status" value="1"/>
</dbReference>
<dbReference type="GO" id="GO:0008835">
    <property type="term" value="F:diaminohydroxyphosphoribosylaminopyrimidine deaminase activity"/>
    <property type="evidence" value="ECO:0007669"/>
    <property type="project" value="UniProtKB-EC"/>
</dbReference>
<dbReference type="NCBIfam" id="TIGR00326">
    <property type="entry name" value="eubact_ribD"/>
    <property type="match status" value="1"/>
</dbReference>
<dbReference type="PROSITE" id="PS51747">
    <property type="entry name" value="CYT_DCMP_DEAMINASES_2"/>
    <property type="match status" value="1"/>
</dbReference>
<feature type="binding site" evidence="17">
    <location>
        <position position="154"/>
    </location>
    <ligand>
        <name>NADP(+)</name>
        <dbReference type="ChEBI" id="CHEBI:58349"/>
    </ligand>
</feature>
<dbReference type="UniPathway" id="UPA00275">
    <property type="reaction ID" value="UER00401"/>
</dbReference>
<comment type="caution">
    <text evidence="20">The sequence shown here is derived from an EMBL/GenBank/DDBJ whole genome shotgun (WGS) entry which is preliminary data.</text>
</comment>
<feature type="binding site" evidence="18">
    <location>
        <position position="75"/>
    </location>
    <ligand>
        <name>Zn(2+)</name>
        <dbReference type="ChEBI" id="CHEBI:29105"/>
        <note>catalytic</note>
    </ligand>
</feature>
<dbReference type="EC" id="3.5.4.26" evidence="15"/>
<keyword evidence="21" id="KW-1185">Reference proteome</keyword>
<dbReference type="FunFam" id="3.40.140.10:FF:000025">
    <property type="entry name" value="Riboflavin biosynthesis protein RibD"/>
    <property type="match status" value="1"/>
</dbReference>
<dbReference type="InterPro" id="IPR004794">
    <property type="entry name" value="Eubact_RibD"/>
</dbReference>
<evidence type="ECO:0000256" key="18">
    <source>
        <dbReference type="PIRSR" id="PIRSR006769-3"/>
    </source>
</evidence>
<dbReference type="GO" id="GO:0009231">
    <property type="term" value="P:riboflavin biosynthetic process"/>
    <property type="evidence" value="ECO:0007669"/>
    <property type="project" value="UniProtKB-UniPathway"/>
</dbReference>
<comment type="function">
    <text evidence="1 15">Converts 2,5-diamino-6-(ribosylamino)-4(3h)-pyrimidinone 5'-phosphate into 5-amino-6-(ribosylamino)-2,4(1h,3h)-pyrimidinedione 5'-phosphate.</text>
</comment>
<evidence type="ECO:0000256" key="14">
    <source>
        <dbReference type="ARBA" id="ARBA00049886"/>
    </source>
</evidence>
<evidence type="ECO:0000256" key="8">
    <source>
        <dbReference type="ARBA" id="ARBA00022801"/>
    </source>
</evidence>
<dbReference type="Proteomes" id="UP000242310">
    <property type="component" value="Unassembled WGS sequence"/>
</dbReference>
<dbReference type="GO" id="GO:0008703">
    <property type="term" value="F:5-amino-6-(5-phosphoribosylamino)uracil reductase activity"/>
    <property type="evidence" value="ECO:0007669"/>
    <property type="project" value="UniProtKB-EC"/>
</dbReference>
<feature type="binding site" evidence="17">
    <location>
        <begin position="294"/>
        <end position="300"/>
    </location>
    <ligand>
        <name>NADP(+)</name>
        <dbReference type="ChEBI" id="CHEBI:58349"/>
    </ligand>
</feature>
<comment type="pathway">
    <text evidence="3 15">Cofactor biosynthesis; riboflavin biosynthesis; 5-amino-6-(D-ribitylamino)uracil from GTP: step 3/4.</text>
</comment>
<evidence type="ECO:0000256" key="13">
    <source>
        <dbReference type="ARBA" id="ARBA00049861"/>
    </source>
</evidence>
<evidence type="ECO:0000256" key="16">
    <source>
        <dbReference type="PIRSR" id="PIRSR006769-1"/>
    </source>
</evidence>
<evidence type="ECO:0000256" key="17">
    <source>
        <dbReference type="PIRSR" id="PIRSR006769-2"/>
    </source>
</evidence>
<feature type="binding site" evidence="17">
    <location>
        <position position="204"/>
    </location>
    <ligand>
        <name>substrate</name>
    </ligand>
</feature>
<comment type="catalytic activity">
    <reaction evidence="13 15">
        <text>5-amino-6-(5-phospho-D-ribitylamino)uracil + NADP(+) = 5-amino-6-(5-phospho-D-ribosylamino)uracil + NADPH + H(+)</text>
        <dbReference type="Rhea" id="RHEA:17845"/>
        <dbReference type="ChEBI" id="CHEBI:15378"/>
        <dbReference type="ChEBI" id="CHEBI:57783"/>
        <dbReference type="ChEBI" id="CHEBI:58349"/>
        <dbReference type="ChEBI" id="CHEBI:58421"/>
        <dbReference type="ChEBI" id="CHEBI:58453"/>
        <dbReference type="EC" id="1.1.1.193"/>
    </reaction>
</comment>
<keyword evidence="7 15" id="KW-0479">Metal-binding</keyword>
<feature type="binding site" evidence="17">
    <location>
        <position position="196"/>
    </location>
    <ligand>
        <name>NADP(+)</name>
        <dbReference type="ChEBI" id="CHEBI:58349"/>
    </ligand>
</feature>
<evidence type="ECO:0000256" key="11">
    <source>
        <dbReference type="ARBA" id="ARBA00023002"/>
    </source>
</evidence>
<protein>
    <recommendedName>
        <fullName evidence="15">Riboflavin biosynthesis protein RibD</fullName>
    </recommendedName>
    <domain>
        <recommendedName>
            <fullName evidence="15">Diaminohydroxyphosphoribosylaminopyrimidine deaminase</fullName>
            <shortName evidence="15">DRAP deaminase</shortName>
            <ecNumber evidence="15">3.5.4.26</ecNumber>
        </recommendedName>
        <alternativeName>
            <fullName evidence="15">Riboflavin-specific deaminase</fullName>
        </alternativeName>
    </domain>
    <domain>
        <recommendedName>
            <fullName evidence="15">5-amino-6-(5-phosphoribosylamino)uracil reductase</fullName>
            <ecNumber evidence="15">1.1.1.193</ecNumber>
        </recommendedName>
        <alternativeName>
            <fullName evidence="15">HTP reductase</fullName>
        </alternativeName>
    </domain>
</protein>
<dbReference type="PROSITE" id="PS00903">
    <property type="entry name" value="CYT_DCMP_DEAMINASES_1"/>
    <property type="match status" value="1"/>
</dbReference>
<feature type="binding site" evidence="18">
    <location>
        <position position="50"/>
    </location>
    <ligand>
        <name>Zn(2+)</name>
        <dbReference type="ChEBI" id="CHEBI:29105"/>
        <note>catalytic</note>
    </ligand>
</feature>
<dbReference type="InterPro" id="IPR016193">
    <property type="entry name" value="Cytidine_deaminase-like"/>
</dbReference>
<keyword evidence="8 15" id="KW-0378">Hydrolase</keyword>
<dbReference type="InterPro" id="IPR011549">
    <property type="entry name" value="RibD_C"/>
</dbReference>
<proteinExistence type="inferred from homology"/>
<evidence type="ECO:0000256" key="1">
    <source>
        <dbReference type="ARBA" id="ARBA00002151"/>
    </source>
</evidence>
<evidence type="ECO:0000256" key="4">
    <source>
        <dbReference type="ARBA" id="ARBA00005259"/>
    </source>
</evidence>
<feature type="binding site" evidence="17">
    <location>
        <position position="292"/>
    </location>
    <ligand>
        <name>substrate</name>
    </ligand>
</feature>
<evidence type="ECO:0000313" key="20">
    <source>
        <dbReference type="EMBL" id="PSL50394.1"/>
    </source>
</evidence>
<dbReference type="NCBIfam" id="TIGR00227">
    <property type="entry name" value="ribD_Cterm"/>
    <property type="match status" value="1"/>
</dbReference>
<reference evidence="20 21" key="1">
    <citation type="submission" date="2018-03" db="EMBL/GenBank/DDBJ databases">
        <title>Genomic Encyclopedia of Type Strains, Phase III (KMG-III): the genomes of soil and plant-associated and newly described type strains.</title>
        <authorList>
            <person name="Whitman W."/>
        </authorList>
    </citation>
    <scope>NUCLEOTIDE SEQUENCE [LARGE SCALE GENOMIC DNA]</scope>
    <source>
        <strain evidence="20 21">CGMCC 1.07653</strain>
    </source>
</reference>
<dbReference type="AlphaFoldDB" id="A0A2P8HW54"/>
<organism evidence="20 21">
    <name type="scientific">Salsuginibacillus halophilus</name>
    <dbReference type="NCBI Taxonomy" id="517424"/>
    <lineage>
        <taxon>Bacteria</taxon>
        <taxon>Bacillati</taxon>
        <taxon>Bacillota</taxon>
        <taxon>Bacilli</taxon>
        <taxon>Bacillales</taxon>
        <taxon>Bacillaceae</taxon>
        <taxon>Salsuginibacillus</taxon>
    </lineage>
</organism>
<feature type="binding site" evidence="17">
    <location>
        <position position="207"/>
    </location>
    <ligand>
        <name>substrate</name>
    </ligand>
</feature>
<keyword evidence="10 15" id="KW-0521">NADP</keyword>
<feature type="binding site" evidence="17">
    <location>
        <position position="184"/>
    </location>
    <ligand>
        <name>substrate</name>
    </ligand>
</feature>
<evidence type="ECO:0000256" key="5">
    <source>
        <dbReference type="ARBA" id="ARBA00007417"/>
    </source>
</evidence>
<dbReference type="Pfam" id="PF00383">
    <property type="entry name" value="dCMP_cyt_deam_1"/>
    <property type="match status" value="1"/>
</dbReference>
<comment type="catalytic activity">
    <reaction evidence="14 15">
        <text>2,5-diamino-6-hydroxy-4-(5-phosphoribosylamino)-pyrimidine + H2O + H(+) = 5-amino-6-(5-phospho-D-ribosylamino)uracil + NH4(+)</text>
        <dbReference type="Rhea" id="RHEA:21868"/>
        <dbReference type="ChEBI" id="CHEBI:15377"/>
        <dbReference type="ChEBI" id="CHEBI:15378"/>
        <dbReference type="ChEBI" id="CHEBI:28938"/>
        <dbReference type="ChEBI" id="CHEBI:58453"/>
        <dbReference type="ChEBI" id="CHEBI:58614"/>
        <dbReference type="EC" id="3.5.4.26"/>
    </reaction>
</comment>
<dbReference type="EC" id="1.1.1.193" evidence="15"/>
<comment type="similarity">
    <text evidence="4 15">In the N-terminal section; belongs to the cytidine and deoxycytidylate deaminase family.</text>
</comment>
<dbReference type="PIRSF" id="PIRSF006769">
    <property type="entry name" value="RibD"/>
    <property type="match status" value="1"/>
</dbReference>
<dbReference type="InterPro" id="IPR050765">
    <property type="entry name" value="Riboflavin_Biosynth_HTPR"/>
</dbReference>
<feature type="active site" description="Proton donor" evidence="16">
    <location>
        <position position="52"/>
    </location>
</feature>
<comment type="pathway">
    <text evidence="2 15">Cofactor biosynthesis; riboflavin biosynthesis; 5-amino-6-(D-ribitylamino)uracil from GTP: step 2/4.</text>
</comment>
<evidence type="ECO:0000256" key="7">
    <source>
        <dbReference type="ARBA" id="ARBA00022723"/>
    </source>
</evidence>
<evidence type="ECO:0000256" key="12">
    <source>
        <dbReference type="ARBA" id="ARBA00023268"/>
    </source>
</evidence>
<feature type="binding site" evidence="18">
    <location>
        <position position="84"/>
    </location>
    <ligand>
        <name>Zn(2+)</name>
        <dbReference type="ChEBI" id="CHEBI:29105"/>
        <note>catalytic</note>
    </ligand>
</feature>
<evidence type="ECO:0000256" key="15">
    <source>
        <dbReference type="PIRNR" id="PIRNR006769"/>
    </source>
</evidence>
<dbReference type="Pfam" id="PF01872">
    <property type="entry name" value="RibD_C"/>
    <property type="match status" value="1"/>
</dbReference>
<feature type="binding site" evidence="17">
    <location>
        <position position="222"/>
    </location>
    <ligand>
        <name>NADP(+)</name>
        <dbReference type="ChEBI" id="CHEBI:58349"/>
    </ligand>
</feature>
<dbReference type="InterPro" id="IPR024072">
    <property type="entry name" value="DHFR-like_dom_sf"/>
</dbReference>
<dbReference type="InterPro" id="IPR016192">
    <property type="entry name" value="APOBEC/CMP_deaminase_Zn-bd"/>
</dbReference>
<dbReference type="EMBL" id="PYAV01000003">
    <property type="protein sequence ID" value="PSL50394.1"/>
    <property type="molecule type" value="Genomic_DNA"/>
</dbReference>
<evidence type="ECO:0000256" key="3">
    <source>
        <dbReference type="ARBA" id="ARBA00004910"/>
    </source>
</evidence>
<dbReference type="PANTHER" id="PTHR38011">
    <property type="entry name" value="DIHYDROFOLATE REDUCTASE FAMILY PROTEIN (AFU_ORTHOLOGUE AFUA_8G06820)"/>
    <property type="match status" value="1"/>
</dbReference>
<gene>
    <name evidence="20" type="ORF">B0H94_1035</name>
</gene>
<dbReference type="GO" id="GO:0008270">
    <property type="term" value="F:zinc ion binding"/>
    <property type="evidence" value="ECO:0007669"/>
    <property type="project" value="InterPro"/>
</dbReference>
<keyword evidence="12" id="KW-0511">Multifunctional enzyme</keyword>
<name>A0A2P8HW54_9BACI</name>
<dbReference type="RefSeq" id="WP_181315227.1">
    <property type="nucleotide sequence ID" value="NZ_PYAV01000003.1"/>
</dbReference>
<feature type="binding site" evidence="17">
    <location>
        <position position="200"/>
    </location>
    <ligand>
        <name>NADP(+)</name>
        <dbReference type="ChEBI" id="CHEBI:58349"/>
    </ligand>
</feature>
<keyword evidence="9 15" id="KW-0862">Zinc</keyword>
<dbReference type="SUPFAM" id="SSF53927">
    <property type="entry name" value="Cytidine deaminase-like"/>
    <property type="match status" value="1"/>
</dbReference>
<evidence type="ECO:0000256" key="10">
    <source>
        <dbReference type="ARBA" id="ARBA00022857"/>
    </source>
</evidence>
<dbReference type="CDD" id="cd01284">
    <property type="entry name" value="Riboflavin_deaminase-reductase"/>
    <property type="match status" value="1"/>
</dbReference>
<dbReference type="Gene3D" id="3.40.430.10">
    <property type="entry name" value="Dihydrofolate Reductase, subunit A"/>
    <property type="match status" value="1"/>
</dbReference>